<name>A0A4C1V4T0_EUMVA</name>
<dbReference type="AlphaFoldDB" id="A0A4C1V4T0"/>
<sequence length="219" mass="25240">MPRHITPDQIKPQQTIPCHIRPDQMHVYGICNGQAIIRVTREKVIIAAHRHSPSQRSHQCVAEFRERYLMKGEWVDRRGMGHRHSYPLDETQQRIRLLQALQQLEPAHFRAAAKLATARPYHILASFDCFWKHKTTENKLQLNTIAANYRPTDSSPRRSLPDVAIGTTGRERVTFCARAATALNIAQLEDSSPIRRCIIICGIRLSPGRRNRFVSREPR</sequence>
<proteinExistence type="predicted"/>
<comment type="caution">
    <text evidence="1">The sequence shown here is derived from an EMBL/GenBank/DDBJ whole genome shotgun (WGS) entry which is preliminary data.</text>
</comment>
<gene>
    <name evidence="1" type="ORF">EVAR_25392_1</name>
</gene>
<dbReference type="Proteomes" id="UP000299102">
    <property type="component" value="Unassembled WGS sequence"/>
</dbReference>
<organism evidence="1 2">
    <name type="scientific">Eumeta variegata</name>
    <name type="common">Bagworm moth</name>
    <name type="synonym">Eumeta japonica</name>
    <dbReference type="NCBI Taxonomy" id="151549"/>
    <lineage>
        <taxon>Eukaryota</taxon>
        <taxon>Metazoa</taxon>
        <taxon>Ecdysozoa</taxon>
        <taxon>Arthropoda</taxon>
        <taxon>Hexapoda</taxon>
        <taxon>Insecta</taxon>
        <taxon>Pterygota</taxon>
        <taxon>Neoptera</taxon>
        <taxon>Endopterygota</taxon>
        <taxon>Lepidoptera</taxon>
        <taxon>Glossata</taxon>
        <taxon>Ditrysia</taxon>
        <taxon>Tineoidea</taxon>
        <taxon>Psychidae</taxon>
        <taxon>Oiketicinae</taxon>
        <taxon>Eumeta</taxon>
    </lineage>
</organism>
<keyword evidence="2" id="KW-1185">Reference proteome</keyword>
<evidence type="ECO:0000313" key="2">
    <source>
        <dbReference type="Proteomes" id="UP000299102"/>
    </source>
</evidence>
<dbReference type="EMBL" id="BGZK01000279">
    <property type="protein sequence ID" value="GBP33791.1"/>
    <property type="molecule type" value="Genomic_DNA"/>
</dbReference>
<reference evidence="1 2" key="1">
    <citation type="journal article" date="2019" name="Commun. Biol.">
        <title>The bagworm genome reveals a unique fibroin gene that provides high tensile strength.</title>
        <authorList>
            <person name="Kono N."/>
            <person name="Nakamura H."/>
            <person name="Ohtoshi R."/>
            <person name="Tomita M."/>
            <person name="Numata K."/>
            <person name="Arakawa K."/>
        </authorList>
    </citation>
    <scope>NUCLEOTIDE SEQUENCE [LARGE SCALE GENOMIC DNA]</scope>
</reference>
<protein>
    <submittedName>
        <fullName evidence="1">Uncharacterized protein</fullName>
    </submittedName>
</protein>
<accession>A0A4C1V4T0</accession>
<evidence type="ECO:0000313" key="1">
    <source>
        <dbReference type="EMBL" id="GBP33791.1"/>
    </source>
</evidence>